<dbReference type="PANTHER" id="PTHR13306:SF6">
    <property type="entry name" value="TRANSMEMBRANE PROTEIN 138"/>
    <property type="match status" value="1"/>
</dbReference>
<comment type="similarity">
    <text evidence="4">Belongs to the TMEM138 family.</text>
</comment>
<feature type="transmembrane region" description="Helical" evidence="13">
    <location>
        <begin position="7"/>
        <end position="26"/>
    </location>
</feature>
<dbReference type="Pfam" id="PF14935">
    <property type="entry name" value="TMEM138"/>
    <property type="match status" value="1"/>
</dbReference>
<evidence type="ECO:0000256" key="9">
    <source>
        <dbReference type="ARBA" id="ARBA00023069"/>
    </source>
</evidence>
<evidence type="ECO:0000256" key="8">
    <source>
        <dbReference type="ARBA" id="ARBA00022989"/>
    </source>
</evidence>
<dbReference type="AlphaFoldDB" id="A0A7S1TSS8"/>
<dbReference type="GO" id="GO:0005929">
    <property type="term" value="C:cilium"/>
    <property type="evidence" value="ECO:0007669"/>
    <property type="project" value="UniProtKB-SubCell"/>
</dbReference>
<evidence type="ECO:0000256" key="4">
    <source>
        <dbReference type="ARBA" id="ARBA00010572"/>
    </source>
</evidence>
<feature type="transmembrane region" description="Helical" evidence="13">
    <location>
        <begin position="46"/>
        <end position="68"/>
    </location>
</feature>
<dbReference type="PANTHER" id="PTHR13306">
    <property type="entry name" value="TRANSMEMBRANE PROTEIN 138"/>
    <property type="match status" value="1"/>
</dbReference>
<keyword evidence="12" id="KW-0966">Cell projection</keyword>
<keyword evidence="7" id="KW-0970">Cilium biogenesis/degradation</keyword>
<dbReference type="GO" id="GO:0012505">
    <property type="term" value="C:endomembrane system"/>
    <property type="evidence" value="ECO:0007669"/>
    <property type="project" value="UniProtKB-SubCell"/>
</dbReference>
<evidence type="ECO:0000256" key="11">
    <source>
        <dbReference type="ARBA" id="ARBA00023180"/>
    </source>
</evidence>
<evidence type="ECO:0000313" key="14">
    <source>
        <dbReference type="EMBL" id="CAD9245145.1"/>
    </source>
</evidence>
<comment type="function">
    <text evidence="1">Required for ciliogenesis.</text>
</comment>
<proteinExistence type="inferred from homology"/>
<evidence type="ECO:0000256" key="7">
    <source>
        <dbReference type="ARBA" id="ARBA00022794"/>
    </source>
</evidence>
<keyword evidence="6 13" id="KW-0812">Transmembrane</keyword>
<feature type="transmembrane region" description="Helical" evidence="13">
    <location>
        <begin position="80"/>
        <end position="107"/>
    </location>
</feature>
<evidence type="ECO:0000256" key="6">
    <source>
        <dbReference type="ARBA" id="ARBA00022692"/>
    </source>
</evidence>
<evidence type="ECO:0000256" key="1">
    <source>
        <dbReference type="ARBA" id="ARBA00003709"/>
    </source>
</evidence>
<gene>
    <name evidence="14" type="ORF">PPAR1163_LOCUS3493</name>
</gene>
<feature type="transmembrane region" description="Helical" evidence="13">
    <location>
        <begin position="127"/>
        <end position="145"/>
    </location>
</feature>
<keyword evidence="11" id="KW-0325">Glycoprotein</keyword>
<accession>A0A7S1TSS8</accession>
<keyword evidence="9" id="KW-0969">Cilium</keyword>
<organism evidence="14">
    <name type="scientific">Phaeomonas parva</name>
    <dbReference type="NCBI Taxonomy" id="124430"/>
    <lineage>
        <taxon>Eukaryota</taxon>
        <taxon>Sar</taxon>
        <taxon>Stramenopiles</taxon>
        <taxon>Ochrophyta</taxon>
        <taxon>Pinguiophyceae</taxon>
        <taxon>Pinguiochrysidales</taxon>
        <taxon>Pinguiochrysidaceae</taxon>
        <taxon>Phaeomonas</taxon>
    </lineage>
</organism>
<reference evidence="14" key="1">
    <citation type="submission" date="2021-01" db="EMBL/GenBank/DDBJ databases">
        <authorList>
            <person name="Corre E."/>
            <person name="Pelletier E."/>
            <person name="Niang G."/>
            <person name="Scheremetjew M."/>
            <person name="Finn R."/>
            <person name="Kale V."/>
            <person name="Holt S."/>
            <person name="Cochrane G."/>
            <person name="Meng A."/>
            <person name="Brown T."/>
            <person name="Cohen L."/>
        </authorList>
    </citation>
    <scope>NUCLEOTIDE SEQUENCE</scope>
    <source>
        <strain evidence="14">CCMP2877</strain>
    </source>
</reference>
<keyword evidence="8 13" id="KW-1133">Transmembrane helix</keyword>
<evidence type="ECO:0000256" key="5">
    <source>
        <dbReference type="ARBA" id="ARBA00014515"/>
    </source>
</evidence>
<evidence type="ECO:0000256" key="12">
    <source>
        <dbReference type="ARBA" id="ARBA00023273"/>
    </source>
</evidence>
<evidence type="ECO:0000256" key="10">
    <source>
        <dbReference type="ARBA" id="ARBA00023136"/>
    </source>
</evidence>
<dbReference type="EMBL" id="HBGJ01005686">
    <property type="protein sequence ID" value="CAD9245145.1"/>
    <property type="molecule type" value="Transcribed_RNA"/>
</dbReference>
<evidence type="ECO:0000256" key="2">
    <source>
        <dbReference type="ARBA" id="ARBA00004127"/>
    </source>
</evidence>
<dbReference type="InterPro" id="IPR024133">
    <property type="entry name" value="TM_138"/>
</dbReference>
<evidence type="ECO:0000256" key="13">
    <source>
        <dbReference type="SAM" id="Phobius"/>
    </source>
</evidence>
<evidence type="ECO:0000256" key="3">
    <source>
        <dbReference type="ARBA" id="ARBA00004138"/>
    </source>
</evidence>
<protein>
    <recommendedName>
        <fullName evidence="5">Transmembrane protein 138</fullName>
    </recommendedName>
</protein>
<keyword evidence="10 13" id="KW-0472">Membrane</keyword>
<name>A0A7S1TSS8_9STRA</name>
<sequence length="172" mass="18959">MAARGCSMWAVTMGIMVLFLVADLALNSSVEHDTYVAVEQQHLAGGAYIMVYGCHVVLQVSTFIVLVLMMGETYLFQVGLLQILASQFPAVLIIHPVYMLYTIVLGAVRTSRLVGNSHVTDLWADQAYAAFSVGHKMIAVVYYVLNLRAAVKLGDPVYYQRQDAWRLANAGK</sequence>
<dbReference type="GO" id="GO:0030030">
    <property type="term" value="P:cell projection organization"/>
    <property type="evidence" value="ECO:0007669"/>
    <property type="project" value="UniProtKB-KW"/>
</dbReference>
<comment type="subcellular location">
    <subcellularLocation>
        <location evidence="3">Cell projection</location>
        <location evidence="3">Cilium</location>
    </subcellularLocation>
    <subcellularLocation>
        <location evidence="2">Endomembrane system</location>
        <topology evidence="2">Multi-pass membrane protein</topology>
    </subcellularLocation>
</comment>